<dbReference type="SUPFAM" id="SSF46785">
    <property type="entry name" value="Winged helix' DNA-binding domain"/>
    <property type="match status" value="1"/>
</dbReference>
<accession>A0A975AH38</accession>
<dbReference type="PANTHER" id="PTHR34294:SF5">
    <property type="entry name" value="CENTRAL GLYCOLYTIC GENES REGULATOR"/>
    <property type="match status" value="1"/>
</dbReference>
<sequence>MEQNRFMDVQKKIMPEILSLMDLRYGILMMVKDKQPVGRRQLAGLLDVSERTVRNEIEFLLKEDFVAVGRQGIELTANGMEILSGLREIIYAYKNFDWLSEELKDKLGISSVFIIPGDSQTNDSVMDFMGKRTATYVLGILKNRSVIGVTGGHSVAAVAENMPQGHYPKVTVIPARGGMGKSHGTQANSIAARLAGRLGAQKELMYIPDNVDQKILEALKTDVQVKAVFEKLQEMDILVFGIGRADVMAKTRNMSQDRIKELMSQGACAEAFGYYFNIRGEMVYPSSSVGITLEQYRSVDHVVAVAGGADKKEAIMATALVRPDMVLVTDESAARAIIEQ</sequence>
<dbReference type="Pfam" id="PF21715">
    <property type="entry name" value="CggR_N"/>
    <property type="match status" value="1"/>
</dbReference>
<evidence type="ECO:0000256" key="4">
    <source>
        <dbReference type="ARBA" id="ARBA00023163"/>
    </source>
</evidence>
<dbReference type="AlphaFoldDB" id="A0A975AH38"/>
<keyword evidence="8" id="KW-1185">Reference proteome</keyword>
<dbReference type="Gene3D" id="1.10.10.10">
    <property type="entry name" value="Winged helix-like DNA-binding domain superfamily/Winged helix DNA-binding domain"/>
    <property type="match status" value="1"/>
</dbReference>
<dbReference type="GO" id="GO:0003677">
    <property type="term" value="F:DNA binding"/>
    <property type="evidence" value="ECO:0007669"/>
    <property type="project" value="UniProtKB-KW"/>
</dbReference>
<dbReference type="InterPro" id="IPR048715">
    <property type="entry name" value="CggR_N"/>
</dbReference>
<dbReference type="GO" id="GO:0030246">
    <property type="term" value="F:carbohydrate binding"/>
    <property type="evidence" value="ECO:0007669"/>
    <property type="project" value="InterPro"/>
</dbReference>
<evidence type="ECO:0000256" key="2">
    <source>
        <dbReference type="ARBA" id="ARBA00023015"/>
    </source>
</evidence>
<evidence type="ECO:0000256" key="1">
    <source>
        <dbReference type="ARBA" id="ARBA00010466"/>
    </source>
</evidence>
<dbReference type="InterPro" id="IPR036388">
    <property type="entry name" value="WH-like_DNA-bd_sf"/>
</dbReference>
<evidence type="ECO:0000313" key="8">
    <source>
        <dbReference type="Proteomes" id="UP000663499"/>
    </source>
</evidence>
<keyword evidence="3" id="KW-0238">DNA-binding</keyword>
<dbReference type="InterPro" id="IPR051054">
    <property type="entry name" value="SorC_transcr_regulators"/>
</dbReference>
<evidence type="ECO:0000256" key="3">
    <source>
        <dbReference type="ARBA" id="ARBA00023125"/>
    </source>
</evidence>
<dbReference type="Proteomes" id="UP000663499">
    <property type="component" value="Chromosome"/>
</dbReference>
<feature type="domain" description="CggR N-terminal DNA binding" evidence="6">
    <location>
        <begin position="21"/>
        <end position="90"/>
    </location>
</feature>
<organism evidence="7 8">
    <name type="scientific">Alkalibacter rhizosphaerae</name>
    <dbReference type="NCBI Taxonomy" id="2815577"/>
    <lineage>
        <taxon>Bacteria</taxon>
        <taxon>Bacillati</taxon>
        <taxon>Bacillota</taxon>
        <taxon>Clostridia</taxon>
        <taxon>Eubacteriales</taxon>
        <taxon>Eubacteriaceae</taxon>
        <taxon>Alkalibacter</taxon>
    </lineage>
</organism>
<dbReference type="InterPro" id="IPR007324">
    <property type="entry name" value="Sugar-bd_dom_put"/>
</dbReference>
<dbReference type="Pfam" id="PF04198">
    <property type="entry name" value="Sugar-bind"/>
    <property type="match status" value="1"/>
</dbReference>
<evidence type="ECO:0008006" key="9">
    <source>
        <dbReference type="Google" id="ProtNLM"/>
    </source>
</evidence>
<dbReference type="EMBL" id="CP071444">
    <property type="protein sequence ID" value="QSX08209.1"/>
    <property type="molecule type" value="Genomic_DNA"/>
</dbReference>
<dbReference type="RefSeq" id="WP_207299551.1">
    <property type="nucleotide sequence ID" value="NZ_CP071444.1"/>
</dbReference>
<proteinExistence type="inferred from homology"/>
<keyword evidence="4" id="KW-0804">Transcription</keyword>
<comment type="similarity">
    <text evidence="1">Belongs to the SorC transcriptional regulatory family.</text>
</comment>
<evidence type="ECO:0000259" key="5">
    <source>
        <dbReference type="Pfam" id="PF04198"/>
    </source>
</evidence>
<keyword evidence="2" id="KW-0805">Transcription regulation</keyword>
<gene>
    <name evidence="7" type="ORF">J0B03_10485</name>
</gene>
<dbReference type="InterPro" id="IPR036390">
    <property type="entry name" value="WH_DNA-bd_sf"/>
</dbReference>
<dbReference type="InterPro" id="IPR037171">
    <property type="entry name" value="NagB/RpiA_transferase-like"/>
</dbReference>
<name>A0A975AH38_9FIRM</name>
<dbReference type="SUPFAM" id="SSF100950">
    <property type="entry name" value="NagB/RpiA/CoA transferase-like"/>
    <property type="match status" value="1"/>
</dbReference>
<dbReference type="Gene3D" id="3.40.50.1360">
    <property type="match status" value="1"/>
</dbReference>
<evidence type="ECO:0000313" key="7">
    <source>
        <dbReference type="EMBL" id="QSX08209.1"/>
    </source>
</evidence>
<feature type="domain" description="Sugar-binding" evidence="5">
    <location>
        <begin position="94"/>
        <end position="338"/>
    </location>
</feature>
<dbReference type="PANTHER" id="PTHR34294">
    <property type="entry name" value="TRANSCRIPTIONAL REGULATOR-RELATED"/>
    <property type="match status" value="1"/>
</dbReference>
<dbReference type="KEGG" id="alka:J0B03_10485"/>
<reference evidence="7" key="1">
    <citation type="submission" date="2021-03" db="EMBL/GenBank/DDBJ databases">
        <title>Alkalibacter marinus sp. nov., isolated from tidal flat sediment.</title>
        <authorList>
            <person name="Namirimu T."/>
            <person name="Yang J.-A."/>
            <person name="Yang S.-H."/>
            <person name="Kim Y.-J."/>
            <person name="Kwon K.K."/>
        </authorList>
    </citation>
    <scope>NUCLEOTIDE SEQUENCE</scope>
    <source>
        <strain evidence="7">ES005</strain>
    </source>
</reference>
<protein>
    <recommendedName>
        <fullName evidence="9">Central glycolytic genes regulator</fullName>
    </recommendedName>
</protein>
<evidence type="ECO:0000259" key="6">
    <source>
        <dbReference type="Pfam" id="PF21715"/>
    </source>
</evidence>